<comment type="catalytic activity">
    <reaction evidence="1">
        <text>ATP + protein L-histidine = ADP + protein N-phospho-L-histidine.</text>
        <dbReference type="EC" id="2.7.13.3"/>
    </reaction>
</comment>
<dbReference type="Pfam" id="PF02518">
    <property type="entry name" value="HATPase_c"/>
    <property type="match status" value="1"/>
</dbReference>
<dbReference type="Pfam" id="PF07730">
    <property type="entry name" value="HisKA_3"/>
    <property type="match status" value="1"/>
</dbReference>
<dbReference type="GO" id="GO:0000155">
    <property type="term" value="F:phosphorelay sensor kinase activity"/>
    <property type="evidence" value="ECO:0007669"/>
    <property type="project" value="InterPro"/>
</dbReference>
<keyword evidence="3" id="KW-0808">Transferase</keyword>
<evidence type="ECO:0000313" key="9">
    <source>
        <dbReference type="Proteomes" id="UP000242520"/>
    </source>
</evidence>
<dbReference type="EMBL" id="FQXH01000006">
    <property type="protein sequence ID" value="SHH00038.1"/>
    <property type="molecule type" value="Genomic_DNA"/>
</dbReference>
<dbReference type="SUPFAM" id="SSF55874">
    <property type="entry name" value="ATPase domain of HSP90 chaperone/DNA topoisomerase II/histidine kinase"/>
    <property type="match status" value="1"/>
</dbReference>
<dbReference type="AlphaFoldDB" id="A0A1M5PE83"/>
<dbReference type="GO" id="GO:0046983">
    <property type="term" value="F:protein dimerization activity"/>
    <property type="evidence" value="ECO:0007669"/>
    <property type="project" value="InterPro"/>
</dbReference>
<keyword evidence="9" id="KW-1185">Reference proteome</keyword>
<sequence length="387" mass="44725">MLDESKYFVNLNEIFNKVVETIKNSQDEVLSIYECVHSECEQMKIELENLKIRVKLLIDEVDYLEKEEKKAKQRLSLISKNFQKYSEEKIKEAYEEAKDIQIKLTLKREEERNLIKSRNELEIRLKKMNEILKKGESYMSKMKSIVDFLVGDLENVSKKMSSLEDKAQFGMKIIKSQEEERRRIVRDIHDGPAQSIASLVIKFEIIDRLMSKNVSLVKDEIKNMKNVLRATLKDVRRIMYDLSPSSIDDLGLVPTINRIISDIEYEKDINIDLAVLNNEKIPNSLIRLTTFRIIQESLNNACKHSKAKNIKIRLDINKKRVAGVVEDDGIGFDVNSVDKLKDSLGIGFMKERASLLDGQLTIDSKIGKGTKVIFAFPNKEVDYEGQN</sequence>
<dbReference type="CDD" id="cd16917">
    <property type="entry name" value="HATPase_UhpB-NarQ-NarX-like"/>
    <property type="match status" value="1"/>
</dbReference>
<keyword evidence="5" id="KW-0902">Two-component regulatory system</keyword>
<reference evidence="9" key="1">
    <citation type="submission" date="2016-11" db="EMBL/GenBank/DDBJ databases">
        <authorList>
            <person name="Varghese N."/>
            <person name="Submissions S."/>
        </authorList>
    </citation>
    <scope>NUCLEOTIDE SEQUENCE [LARGE SCALE GENOMIC DNA]</scope>
    <source>
        <strain evidence="9">DSM 15285</strain>
    </source>
</reference>
<evidence type="ECO:0000256" key="2">
    <source>
        <dbReference type="ARBA" id="ARBA00012438"/>
    </source>
</evidence>
<dbReference type="STRING" id="1123350.SAMN02744040_00433"/>
<dbReference type="InterPro" id="IPR036890">
    <property type="entry name" value="HATPase_C_sf"/>
</dbReference>
<dbReference type="RefSeq" id="WP_072723241.1">
    <property type="nucleotide sequence ID" value="NZ_FQXH01000006.1"/>
</dbReference>
<dbReference type="InterPro" id="IPR003594">
    <property type="entry name" value="HATPase_dom"/>
</dbReference>
<gene>
    <name evidence="8" type="ORF">SAMN02744040_00433</name>
</gene>
<dbReference type="Gene3D" id="1.20.5.1930">
    <property type="match status" value="1"/>
</dbReference>
<dbReference type="Pfam" id="PF05384">
    <property type="entry name" value="DegS"/>
    <property type="match status" value="1"/>
</dbReference>
<dbReference type="PANTHER" id="PTHR24421:SF55">
    <property type="entry name" value="SENSOR HISTIDINE KINASE YDFH"/>
    <property type="match status" value="1"/>
</dbReference>
<evidence type="ECO:0000313" key="8">
    <source>
        <dbReference type="EMBL" id="SHH00038.1"/>
    </source>
</evidence>
<dbReference type="SMART" id="SM00387">
    <property type="entry name" value="HATPase_c"/>
    <property type="match status" value="1"/>
</dbReference>
<organism evidence="8 9">
    <name type="scientific">Tepidibacter thalassicus DSM 15285</name>
    <dbReference type="NCBI Taxonomy" id="1123350"/>
    <lineage>
        <taxon>Bacteria</taxon>
        <taxon>Bacillati</taxon>
        <taxon>Bacillota</taxon>
        <taxon>Clostridia</taxon>
        <taxon>Peptostreptococcales</taxon>
        <taxon>Peptostreptococcaceae</taxon>
        <taxon>Tepidibacter</taxon>
    </lineage>
</organism>
<dbReference type="Proteomes" id="UP000242520">
    <property type="component" value="Unassembled WGS sequence"/>
</dbReference>
<evidence type="ECO:0000256" key="6">
    <source>
        <dbReference type="SAM" id="Coils"/>
    </source>
</evidence>
<evidence type="ECO:0000256" key="5">
    <source>
        <dbReference type="ARBA" id="ARBA00023012"/>
    </source>
</evidence>
<dbReference type="PROSITE" id="PS50109">
    <property type="entry name" value="HIS_KIN"/>
    <property type="match status" value="1"/>
</dbReference>
<dbReference type="GO" id="GO:0016020">
    <property type="term" value="C:membrane"/>
    <property type="evidence" value="ECO:0007669"/>
    <property type="project" value="InterPro"/>
</dbReference>
<dbReference type="Gene3D" id="3.30.565.10">
    <property type="entry name" value="Histidine kinase-like ATPase, C-terminal domain"/>
    <property type="match status" value="1"/>
</dbReference>
<evidence type="ECO:0000259" key="7">
    <source>
        <dbReference type="PROSITE" id="PS50109"/>
    </source>
</evidence>
<keyword evidence="4 8" id="KW-0418">Kinase</keyword>
<dbReference type="InterPro" id="IPR005467">
    <property type="entry name" value="His_kinase_dom"/>
</dbReference>
<keyword evidence="6" id="KW-0175">Coiled coil</keyword>
<evidence type="ECO:0000256" key="4">
    <source>
        <dbReference type="ARBA" id="ARBA00022777"/>
    </source>
</evidence>
<dbReference type="EC" id="2.7.13.3" evidence="2"/>
<dbReference type="PANTHER" id="PTHR24421">
    <property type="entry name" value="NITRATE/NITRITE SENSOR PROTEIN NARX-RELATED"/>
    <property type="match status" value="1"/>
</dbReference>
<feature type="domain" description="Histidine kinase" evidence="7">
    <location>
        <begin position="292"/>
        <end position="380"/>
    </location>
</feature>
<evidence type="ECO:0000256" key="3">
    <source>
        <dbReference type="ARBA" id="ARBA00022679"/>
    </source>
</evidence>
<dbReference type="InterPro" id="IPR011712">
    <property type="entry name" value="Sig_transdc_His_kin_sub3_dim/P"/>
</dbReference>
<protein>
    <recommendedName>
        <fullName evidence="2">histidine kinase</fullName>
        <ecNumber evidence="2">2.7.13.3</ecNumber>
    </recommendedName>
</protein>
<proteinExistence type="predicted"/>
<evidence type="ECO:0000256" key="1">
    <source>
        <dbReference type="ARBA" id="ARBA00000085"/>
    </source>
</evidence>
<name>A0A1M5PE83_9FIRM</name>
<dbReference type="OrthoDB" id="9781904at2"/>
<dbReference type="InterPro" id="IPR050482">
    <property type="entry name" value="Sensor_HK_TwoCompSys"/>
</dbReference>
<accession>A0A1M5PE83</accession>
<feature type="coiled-coil region" evidence="6">
    <location>
        <begin position="33"/>
        <end position="110"/>
    </location>
</feature>
<dbReference type="InterPro" id="IPR008595">
    <property type="entry name" value="DegS"/>
</dbReference>